<keyword evidence="5 12" id="KW-0418">Kinase</keyword>
<dbReference type="SMART" id="SM00387">
    <property type="entry name" value="HATPase_c"/>
    <property type="match status" value="1"/>
</dbReference>
<comment type="caution">
    <text evidence="12">The sequence shown here is derived from an EMBL/GenBank/DDBJ whole genome shotgun (WGS) entry which is preliminary data.</text>
</comment>
<evidence type="ECO:0000256" key="3">
    <source>
        <dbReference type="ARBA" id="ARBA00022553"/>
    </source>
</evidence>
<evidence type="ECO:0000313" key="11">
    <source>
        <dbReference type="EMBL" id="GET22190.1"/>
    </source>
</evidence>
<dbReference type="Gene3D" id="3.40.50.2300">
    <property type="match status" value="1"/>
</dbReference>
<dbReference type="InterPro" id="IPR011006">
    <property type="entry name" value="CheY-like_superfamily"/>
</dbReference>
<dbReference type="Proteomes" id="UP000240621">
    <property type="component" value="Unassembled WGS sequence"/>
</dbReference>
<feature type="domain" description="Response regulatory" evidence="10">
    <location>
        <begin position="581"/>
        <end position="696"/>
    </location>
</feature>
<dbReference type="Pfam" id="PF05227">
    <property type="entry name" value="CHASE3"/>
    <property type="match status" value="1"/>
</dbReference>
<feature type="modified residue" description="4-aspartylphosphate" evidence="7">
    <location>
        <position position="630"/>
    </location>
</feature>
<evidence type="ECO:0000256" key="7">
    <source>
        <dbReference type="PROSITE-ProRule" id="PRU00169"/>
    </source>
</evidence>
<dbReference type="CDD" id="cd16922">
    <property type="entry name" value="HATPase_EvgS-ArcB-TorS-like"/>
    <property type="match status" value="1"/>
</dbReference>
<evidence type="ECO:0000259" key="9">
    <source>
        <dbReference type="PROSITE" id="PS50109"/>
    </source>
</evidence>
<dbReference type="Gene3D" id="1.10.287.130">
    <property type="match status" value="1"/>
</dbReference>
<keyword evidence="3 7" id="KW-0597">Phosphoprotein</keyword>
<keyword evidence="6" id="KW-0902">Two-component regulatory system</keyword>
<dbReference type="Gene3D" id="3.30.565.10">
    <property type="entry name" value="Histidine kinase-like ATPase, C-terminal domain"/>
    <property type="match status" value="1"/>
</dbReference>
<reference evidence="11 14" key="2">
    <citation type="submission" date="2019-10" db="EMBL/GenBank/DDBJ databases">
        <title>Prolixibacter strains distinguished by the presence of nitrate reductase genes were adept at nitrate-dependent anaerobic corrosion of metallic iron and carbon steel.</title>
        <authorList>
            <person name="Iino T."/>
            <person name="Shono N."/>
            <person name="Ito K."/>
            <person name="Nakamura R."/>
            <person name="Sueoka K."/>
            <person name="Harayama S."/>
            <person name="Ohkuma M."/>
        </authorList>
    </citation>
    <scope>NUCLEOTIDE SEQUENCE [LARGE SCALE GENOMIC DNA]</scope>
    <source>
        <strain evidence="11 14">MIC1-1</strain>
    </source>
</reference>
<dbReference type="CDD" id="cd00082">
    <property type="entry name" value="HisKA"/>
    <property type="match status" value="1"/>
</dbReference>
<dbReference type="AlphaFoldDB" id="A0A2P8C7Z8"/>
<dbReference type="PANTHER" id="PTHR43047">
    <property type="entry name" value="TWO-COMPONENT HISTIDINE PROTEIN KINASE"/>
    <property type="match status" value="1"/>
</dbReference>
<dbReference type="Pfam" id="PF02518">
    <property type="entry name" value="HATPase_c"/>
    <property type="match status" value="1"/>
</dbReference>
<proteinExistence type="predicted"/>
<keyword evidence="8" id="KW-0472">Membrane</keyword>
<dbReference type="Proteomes" id="UP000396862">
    <property type="component" value="Unassembled WGS sequence"/>
</dbReference>
<comment type="catalytic activity">
    <reaction evidence="1">
        <text>ATP + protein L-histidine = ADP + protein N-phospho-L-histidine.</text>
        <dbReference type="EC" id="2.7.13.3"/>
    </reaction>
</comment>
<dbReference type="FunFam" id="3.30.565.10:FF:000010">
    <property type="entry name" value="Sensor histidine kinase RcsC"/>
    <property type="match status" value="1"/>
</dbReference>
<evidence type="ECO:0000259" key="10">
    <source>
        <dbReference type="PROSITE" id="PS50110"/>
    </source>
</evidence>
<dbReference type="InterPro" id="IPR001789">
    <property type="entry name" value="Sig_transdc_resp-reg_receiver"/>
</dbReference>
<dbReference type="EMBL" id="PYGC01000011">
    <property type="protein sequence ID" value="PSK81072.1"/>
    <property type="molecule type" value="Genomic_DNA"/>
</dbReference>
<dbReference type="InterPro" id="IPR004358">
    <property type="entry name" value="Sig_transdc_His_kin-like_C"/>
</dbReference>
<dbReference type="SUPFAM" id="SSF47226">
    <property type="entry name" value="Histidine-containing phosphotransfer domain, HPT domain"/>
    <property type="match status" value="1"/>
</dbReference>
<organism evidence="12 13">
    <name type="scientific">Prolixibacter denitrificans</name>
    <dbReference type="NCBI Taxonomy" id="1541063"/>
    <lineage>
        <taxon>Bacteria</taxon>
        <taxon>Pseudomonadati</taxon>
        <taxon>Bacteroidota</taxon>
        <taxon>Bacteroidia</taxon>
        <taxon>Marinilabiliales</taxon>
        <taxon>Prolixibacteraceae</taxon>
        <taxon>Prolixibacter</taxon>
    </lineage>
</organism>
<dbReference type="Pfam" id="PF00072">
    <property type="entry name" value="Response_reg"/>
    <property type="match status" value="1"/>
</dbReference>
<protein>
    <recommendedName>
        <fullName evidence="2">histidine kinase</fullName>
        <ecNumber evidence="2">2.7.13.3</ecNumber>
    </recommendedName>
</protein>
<dbReference type="PROSITE" id="PS50110">
    <property type="entry name" value="RESPONSE_REGULATORY"/>
    <property type="match status" value="1"/>
</dbReference>
<dbReference type="SMART" id="SM00388">
    <property type="entry name" value="HisKA"/>
    <property type="match status" value="1"/>
</dbReference>
<sequence>MKKNAPEKWIKAKLTAGFLIVFVIALLFFGISYVSVVRVIKNQSYNDSFPQKMVLLNRVLSQMIEAEGYGRIYGITEDPKFKELYHNKRDSIEILVNDLHQYFNDSLALSQIDTIQGLFAEKEQLMESLIQINIINQYRKQYGELISVIPDTLEYEITTTKYTSTFVDSMEKKGAPIKRNTLQKLSDFLTGKKPEPTKYKVPVIEQRVDSSKVSHVRKDSTLIQIKRELSQFQAQQARFNRALSTQEQQLVKLDNQIMNKIREVVQSLEDEAFHMSAVKSQEMEQMRGKTFNQLIYLGISALIIFALFILWVNRDILRSRRLNDQLRSSKDKVDELLKVKEQFLANMSHEIRTPLTSVIGFAELLSEGLADKPQANMAKTLLSSARHLHRMVNEILDFSRIEANMVNLSEDEIEANELMKEVFEEMKLAAQNKKIGFSFEVEEGLPDFSTDRMRLKQVLINLVGNAIKFTQEGYVKFTVKREDHKLSFAVTDTGIGIPEDQKEEIFEEFSQVDNSKTKQTGGTGLGLSISRRLIKLMGGAIWLEGEEGKGSTFHFTIPLKEATGNQLKDEVITPDFLAGKKVLCIDDDPLVHQLLEALIRDMNGEKTSAYTPVEALNYLKKETFDLIVSDVQMPDTDGISLARTIRKEFSSYTPVLILTANLSESRMEEISQIENVWAMPKPFTRISLAQKFHSILNGKDIEDLERKERTQASFSLDEIKTFSGDDDGLLRTVTETFILNADESIASLKKMEKENDVPGIRKTAHKMLTGFRQFAISDGVVILKHLETAEDDPSKRDTIRASIIALSQLWNDVRALINEEVLS</sequence>
<evidence type="ECO:0000256" key="6">
    <source>
        <dbReference type="ARBA" id="ARBA00023012"/>
    </source>
</evidence>
<dbReference type="FunFam" id="1.10.287.130:FF:000001">
    <property type="entry name" value="Two-component sensor histidine kinase"/>
    <property type="match status" value="1"/>
</dbReference>
<evidence type="ECO:0000256" key="5">
    <source>
        <dbReference type="ARBA" id="ARBA00022777"/>
    </source>
</evidence>
<keyword evidence="8" id="KW-1133">Transmembrane helix</keyword>
<gene>
    <name evidence="12" type="ORF">CLV93_11149</name>
    <name evidence="11" type="ORF">JCM18694_24360</name>
</gene>
<dbReference type="EMBL" id="BLAU01000001">
    <property type="protein sequence ID" value="GET22190.1"/>
    <property type="molecule type" value="Genomic_DNA"/>
</dbReference>
<dbReference type="InterPro" id="IPR003661">
    <property type="entry name" value="HisK_dim/P_dom"/>
</dbReference>
<dbReference type="RefSeq" id="WP_106543393.1">
    <property type="nucleotide sequence ID" value="NZ_BLAU01000001.1"/>
</dbReference>
<evidence type="ECO:0000313" key="12">
    <source>
        <dbReference type="EMBL" id="PSK81072.1"/>
    </source>
</evidence>
<dbReference type="InterPro" id="IPR003594">
    <property type="entry name" value="HATPase_dom"/>
</dbReference>
<dbReference type="OrthoDB" id="1046984at2"/>
<reference evidence="12 13" key="1">
    <citation type="submission" date="2018-03" db="EMBL/GenBank/DDBJ databases">
        <title>Genomic Encyclopedia of Archaeal and Bacterial Type Strains, Phase II (KMG-II): from individual species to whole genera.</title>
        <authorList>
            <person name="Goeker M."/>
        </authorList>
    </citation>
    <scope>NUCLEOTIDE SEQUENCE [LARGE SCALE GENOMIC DNA]</scope>
    <source>
        <strain evidence="12 13">DSM 27267</strain>
    </source>
</reference>
<dbReference type="PRINTS" id="PR00344">
    <property type="entry name" value="BCTRLSENSOR"/>
</dbReference>
<evidence type="ECO:0000256" key="1">
    <source>
        <dbReference type="ARBA" id="ARBA00000085"/>
    </source>
</evidence>
<evidence type="ECO:0000256" key="4">
    <source>
        <dbReference type="ARBA" id="ARBA00022679"/>
    </source>
</evidence>
<dbReference type="InterPro" id="IPR036097">
    <property type="entry name" value="HisK_dim/P_sf"/>
</dbReference>
<feature type="transmembrane region" description="Helical" evidence="8">
    <location>
        <begin position="294"/>
        <end position="312"/>
    </location>
</feature>
<dbReference type="InterPro" id="IPR036641">
    <property type="entry name" value="HPT_dom_sf"/>
</dbReference>
<feature type="transmembrane region" description="Helical" evidence="8">
    <location>
        <begin position="12"/>
        <end position="34"/>
    </location>
</feature>
<dbReference type="SUPFAM" id="SSF47384">
    <property type="entry name" value="Homodimeric domain of signal transducing histidine kinase"/>
    <property type="match status" value="1"/>
</dbReference>
<keyword evidence="14" id="KW-1185">Reference proteome</keyword>
<dbReference type="InterPro" id="IPR005467">
    <property type="entry name" value="His_kinase_dom"/>
</dbReference>
<dbReference type="SUPFAM" id="SSF55874">
    <property type="entry name" value="ATPase domain of HSP90 chaperone/DNA topoisomerase II/histidine kinase"/>
    <property type="match status" value="1"/>
</dbReference>
<dbReference type="GO" id="GO:0000155">
    <property type="term" value="F:phosphorelay sensor kinase activity"/>
    <property type="evidence" value="ECO:0007669"/>
    <property type="project" value="InterPro"/>
</dbReference>
<dbReference type="Pfam" id="PF00512">
    <property type="entry name" value="HisKA"/>
    <property type="match status" value="1"/>
</dbReference>
<dbReference type="InterPro" id="IPR036890">
    <property type="entry name" value="HATPase_C_sf"/>
</dbReference>
<evidence type="ECO:0000313" key="13">
    <source>
        <dbReference type="Proteomes" id="UP000240621"/>
    </source>
</evidence>
<evidence type="ECO:0000256" key="2">
    <source>
        <dbReference type="ARBA" id="ARBA00012438"/>
    </source>
</evidence>
<dbReference type="InterPro" id="IPR007891">
    <property type="entry name" value="CHASE3"/>
</dbReference>
<accession>A0A2P8C7Z8</accession>
<evidence type="ECO:0000313" key="14">
    <source>
        <dbReference type="Proteomes" id="UP000396862"/>
    </source>
</evidence>
<dbReference type="SMART" id="SM00448">
    <property type="entry name" value="REC"/>
    <property type="match status" value="1"/>
</dbReference>
<name>A0A2P8C7Z8_9BACT</name>
<feature type="domain" description="Histidine kinase" evidence="9">
    <location>
        <begin position="346"/>
        <end position="561"/>
    </location>
</feature>
<keyword evidence="8" id="KW-0812">Transmembrane</keyword>
<keyword evidence="4" id="KW-0808">Transferase</keyword>
<evidence type="ECO:0000256" key="8">
    <source>
        <dbReference type="SAM" id="Phobius"/>
    </source>
</evidence>
<dbReference type="SUPFAM" id="SSF52172">
    <property type="entry name" value="CheY-like"/>
    <property type="match status" value="1"/>
</dbReference>
<dbReference type="EC" id="2.7.13.3" evidence="2"/>
<dbReference type="CDD" id="cd00156">
    <property type="entry name" value="REC"/>
    <property type="match status" value="1"/>
</dbReference>
<dbReference type="PROSITE" id="PS50109">
    <property type="entry name" value="HIS_KIN"/>
    <property type="match status" value="1"/>
</dbReference>